<organism evidence="3 4">
    <name type="scientific">Draconibacterium halophilum</name>
    <dbReference type="NCBI Taxonomy" id="2706887"/>
    <lineage>
        <taxon>Bacteria</taxon>
        <taxon>Pseudomonadati</taxon>
        <taxon>Bacteroidota</taxon>
        <taxon>Bacteroidia</taxon>
        <taxon>Marinilabiliales</taxon>
        <taxon>Prolixibacteraceae</taxon>
        <taxon>Draconibacterium</taxon>
    </lineage>
</organism>
<dbReference type="SUPFAM" id="SSF64438">
    <property type="entry name" value="CNF1/YfiH-like putative cysteine hydrolases"/>
    <property type="match status" value="1"/>
</dbReference>
<dbReference type="KEGG" id="drc:G0Q07_04935"/>
<reference evidence="3 4" key="1">
    <citation type="submission" date="2020-02" db="EMBL/GenBank/DDBJ databases">
        <title>Genome sequencing for Draconibacterium sp. strain M1.</title>
        <authorList>
            <person name="Park S.-J."/>
        </authorList>
    </citation>
    <scope>NUCLEOTIDE SEQUENCE [LARGE SCALE GENOMIC DNA]</scope>
    <source>
        <strain evidence="3 4">M1</strain>
    </source>
</reference>
<name>A0A6C0RAY8_9BACT</name>
<proteinExistence type="predicted"/>
<dbReference type="PANTHER" id="PTHR35147:SF1">
    <property type="entry name" value="CHEMORECEPTOR GLUTAMINE DEAMIDASE CHED-RELATED"/>
    <property type="match status" value="1"/>
</dbReference>
<sequence>MKEVIYVNTGEVKSGDAGILLNSGAIGSCVVITAYDFENRIGAMAHVMLPGSTPEGKNLKNTKYAVNAINELLTLMKKDDGKVCQLETCIIGGANVLKRPNDTIAKSNIDSVEKWLDEKSINVCAKAIGGFERRTVLFDIEKGSIFFTVGDSKPKPLWQTTSKPK</sequence>
<evidence type="ECO:0000256" key="2">
    <source>
        <dbReference type="ARBA" id="ARBA00022801"/>
    </source>
</evidence>
<dbReference type="RefSeq" id="WP_163345041.1">
    <property type="nucleotide sequence ID" value="NZ_CP048409.1"/>
</dbReference>
<gene>
    <name evidence="3" type="ORF">G0Q07_04935</name>
</gene>
<dbReference type="EMBL" id="CP048409">
    <property type="protein sequence ID" value="QIA07112.1"/>
    <property type="molecule type" value="Genomic_DNA"/>
</dbReference>
<protein>
    <submittedName>
        <fullName evidence="3">Chemotaxis protein CheD</fullName>
    </submittedName>
</protein>
<dbReference type="PROSITE" id="PS51257">
    <property type="entry name" value="PROKAR_LIPOPROTEIN"/>
    <property type="match status" value="1"/>
</dbReference>
<dbReference type="Pfam" id="PF03975">
    <property type="entry name" value="CheD"/>
    <property type="match status" value="1"/>
</dbReference>
<accession>A0A6C0RAY8</accession>
<evidence type="ECO:0000256" key="1">
    <source>
        <dbReference type="ARBA" id="ARBA00022500"/>
    </source>
</evidence>
<evidence type="ECO:0000313" key="4">
    <source>
        <dbReference type="Proteomes" id="UP000474630"/>
    </source>
</evidence>
<dbReference type="GO" id="GO:0006935">
    <property type="term" value="P:chemotaxis"/>
    <property type="evidence" value="ECO:0007669"/>
    <property type="project" value="UniProtKB-KW"/>
</dbReference>
<dbReference type="Gene3D" id="3.30.1330.200">
    <property type="match status" value="1"/>
</dbReference>
<keyword evidence="2" id="KW-0378">Hydrolase</keyword>
<dbReference type="PANTHER" id="PTHR35147">
    <property type="entry name" value="CHEMORECEPTOR GLUTAMINE DEAMIDASE CHED-RELATED"/>
    <property type="match status" value="1"/>
</dbReference>
<dbReference type="Proteomes" id="UP000474630">
    <property type="component" value="Chromosome"/>
</dbReference>
<dbReference type="InterPro" id="IPR005659">
    <property type="entry name" value="Chemorcpt_Glu_NH3ase_CheD"/>
</dbReference>
<keyword evidence="4" id="KW-1185">Reference proteome</keyword>
<dbReference type="AlphaFoldDB" id="A0A6C0RAY8"/>
<dbReference type="CDD" id="cd16352">
    <property type="entry name" value="CheD"/>
    <property type="match status" value="1"/>
</dbReference>
<evidence type="ECO:0000313" key="3">
    <source>
        <dbReference type="EMBL" id="QIA07112.1"/>
    </source>
</evidence>
<dbReference type="InterPro" id="IPR011324">
    <property type="entry name" value="Cytotoxic_necrot_fac-like_cat"/>
</dbReference>
<dbReference type="InterPro" id="IPR038592">
    <property type="entry name" value="CheD-like_sf"/>
</dbReference>
<keyword evidence="1" id="KW-0145">Chemotaxis</keyword>
<dbReference type="GO" id="GO:0050568">
    <property type="term" value="F:protein-glutamine glutaminase activity"/>
    <property type="evidence" value="ECO:0007669"/>
    <property type="project" value="InterPro"/>
</dbReference>